<dbReference type="InterPro" id="IPR025318">
    <property type="entry name" value="DUF4223"/>
</dbReference>
<dbReference type="Proteomes" id="UP000250163">
    <property type="component" value="Chromosome MORIYA"/>
</dbReference>
<name>A0A330LPG0_9GAMM</name>
<dbReference type="EMBL" id="LS483250">
    <property type="protein sequence ID" value="SQD78529.1"/>
    <property type="molecule type" value="Genomic_DNA"/>
</dbReference>
<reference evidence="2" key="1">
    <citation type="submission" date="2018-05" db="EMBL/GenBank/DDBJ databases">
        <authorList>
            <person name="Cea G.-C."/>
            <person name="William W."/>
        </authorList>
    </citation>
    <scope>NUCLEOTIDE SEQUENCE [LARGE SCALE GENOMIC DNA]</scope>
    <source>
        <strain evidence="2">DB21MT 5</strain>
    </source>
</reference>
<dbReference type="OrthoDB" id="6505928at2"/>
<dbReference type="KEGG" id="mya:MORIYA_2051"/>
<evidence type="ECO:0000313" key="2">
    <source>
        <dbReference type="Proteomes" id="UP000250163"/>
    </source>
</evidence>
<protein>
    <recommendedName>
        <fullName evidence="3">DUF4223 domain-containing protein</fullName>
    </recommendedName>
</protein>
<organism evidence="1 2">
    <name type="scientific">Moritella yayanosii</name>
    <dbReference type="NCBI Taxonomy" id="69539"/>
    <lineage>
        <taxon>Bacteria</taxon>
        <taxon>Pseudomonadati</taxon>
        <taxon>Pseudomonadota</taxon>
        <taxon>Gammaproteobacteria</taxon>
        <taxon>Alteromonadales</taxon>
        <taxon>Moritellaceae</taxon>
        <taxon>Moritella</taxon>
    </lineage>
</organism>
<accession>A0A330LPG0</accession>
<dbReference type="Pfam" id="PF13978">
    <property type="entry name" value="DUF4223"/>
    <property type="match status" value="1"/>
</dbReference>
<keyword evidence="2" id="KW-1185">Reference proteome</keyword>
<sequence>MKTFAKLAVVAFTFTILSGCTGTTYNQDKSCSADYLIHPAVSIPTIIGACEAK</sequence>
<evidence type="ECO:0008006" key="3">
    <source>
        <dbReference type="Google" id="ProtNLM"/>
    </source>
</evidence>
<dbReference type="PROSITE" id="PS51257">
    <property type="entry name" value="PROKAR_LIPOPROTEIN"/>
    <property type="match status" value="1"/>
</dbReference>
<proteinExistence type="predicted"/>
<dbReference type="RefSeq" id="WP_112714686.1">
    <property type="nucleotide sequence ID" value="NZ_LS483250.1"/>
</dbReference>
<gene>
    <name evidence="1" type="primary">yhfL</name>
    <name evidence="1" type="ORF">MORIYA_2051</name>
</gene>
<dbReference type="AlphaFoldDB" id="A0A330LPG0"/>
<evidence type="ECO:0000313" key="1">
    <source>
        <dbReference type="EMBL" id="SQD78529.1"/>
    </source>
</evidence>